<dbReference type="KEGG" id="tet:TTHERM_00013030"/>
<dbReference type="HOGENOM" id="CLU_502072_0_0_1"/>
<dbReference type="GeneID" id="7846086"/>
<dbReference type="EMBL" id="GG662845">
    <property type="protein sequence ID" value="EAR88038.2"/>
    <property type="molecule type" value="Genomic_DNA"/>
</dbReference>
<dbReference type="InParanoid" id="Q22RT4"/>
<proteinExistence type="predicted"/>
<dbReference type="PANTHER" id="PTHR32046:SF14">
    <property type="match status" value="1"/>
</dbReference>
<dbReference type="AlphaFoldDB" id="Q22RT4"/>
<evidence type="ECO:0000313" key="3">
    <source>
        <dbReference type="Proteomes" id="UP000009168"/>
    </source>
</evidence>
<dbReference type="RefSeq" id="XP_001008283.2">
    <property type="nucleotide sequence ID" value="XM_001008283.2"/>
</dbReference>
<accession>Q22RT4</accession>
<name>Q22RT4_TETTS</name>
<protein>
    <submittedName>
        <fullName evidence="2">Uncharacterized protein</fullName>
    </submittedName>
</protein>
<dbReference type="STRING" id="312017.Q22RT4"/>
<sequence length="491" mass="58304">MSTIINVDCEGYLSQVQVDINLNLGCFREQLNQGDYLFIDRDGIQIEKSFENNFKVIDILDQVSNTIYLKPEQQKLYQFSKDALFQLEIKNQEIENLKKQLLEQKMYARNLEIEIEKVKKIDDQDAKKQLFSNLNVNKEYYEEDEYKSSSDTLQKKFINDKDYFKYVILTPVSSNQQNSTSNMNSKKLNLENNVIKKDQLQLQCEQQLYRSQHLEKVLYPSKKIKELTYEELQKRKIEHQVNIIRPRIENNLNKLESQMRQMEFILKNKDQINMNKNYHITITQETINRVQTKYSNTVCMLCNITCHENCTYTNEKSDCIAMQEEFCTVCPQRCTWEQHQNKQYKIEYSLVTKVVTVDDLRKMYCQTESDSLQSDQILLGLMKEFLTTKKQIYDEINNLKTSINKFGNLLNRPNDISSLEIIESMIQNEKLVRKIGFQLRVKHLEDLKNQFQNINQLQGDLKQKEIDLVFSDYKQQVINLKIQSINQILFG</sequence>
<dbReference type="Proteomes" id="UP000009168">
    <property type="component" value="Unassembled WGS sequence"/>
</dbReference>
<feature type="coiled-coil region" evidence="1">
    <location>
        <begin position="80"/>
        <end position="114"/>
    </location>
</feature>
<reference evidence="3" key="1">
    <citation type="journal article" date="2006" name="PLoS Biol.">
        <title>Macronuclear genome sequence of the ciliate Tetrahymena thermophila, a model eukaryote.</title>
        <authorList>
            <person name="Eisen J.A."/>
            <person name="Coyne R.S."/>
            <person name="Wu M."/>
            <person name="Wu D."/>
            <person name="Thiagarajan M."/>
            <person name="Wortman J.R."/>
            <person name="Badger J.H."/>
            <person name="Ren Q."/>
            <person name="Amedeo P."/>
            <person name="Jones K.M."/>
            <person name="Tallon L.J."/>
            <person name="Delcher A.L."/>
            <person name="Salzberg S.L."/>
            <person name="Silva J.C."/>
            <person name="Haas B.J."/>
            <person name="Majoros W.H."/>
            <person name="Farzad M."/>
            <person name="Carlton J.M."/>
            <person name="Smith R.K. Jr."/>
            <person name="Garg J."/>
            <person name="Pearlman R.E."/>
            <person name="Karrer K.M."/>
            <person name="Sun L."/>
            <person name="Manning G."/>
            <person name="Elde N.C."/>
            <person name="Turkewitz A.P."/>
            <person name="Asai D.J."/>
            <person name="Wilkes D.E."/>
            <person name="Wang Y."/>
            <person name="Cai H."/>
            <person name="Collins K."/>
            <person name="Stewart B.A."/>
            <person name="Lee S.R."/>
            <person name="Wilamowska K."/>
            <person name="Weinberg Z."/>
            <person name="Ruzzo W.L."/>
            <person name="Wloga D."/>
            <person name="Gaertig J."/>
            <person name="Frankel J."/>
            <person name="Tsao C.-C."/>
            <person name="Gorovsky M.A."/>
            <person name="Keeling P.J."/>
            <person name="Waller R.F."/>
            <person name="Patron N.J."/>
            <person name="Cherry J.M."/>
            <person name="Stover N.A."/>
            <person name="Krieger C.J."/>
            <person name="del Toro C."/>
            <person name="Ryder H.F."/>
            <person name="Williamson S.C."/>
            <person name="Barbeau R.A."/>
            <person name="Hamilton E.P."/>
            <person name="Orias E."/>
        </authorList>
    </citation>
    <scope>NUCLEOTIDE SEQUENCE [LARGE SCALE GENOMIC DNA]</scope>
    <source>
        <strain evidence="3">SB210</strain>
    </source>
</reference>
<dbReference type="PANTHER" id="PTHR32046">
    <property type="entry name" value="G DOMAIN-CONTAINING PROTEIN"/>
    <property type="match status" value="1"/>
</dbReference>
<keyword evidence="3" id="KW-1185">Reference proteome</keyword>
<organism evidence="2 3">
    <name type="scientific">Tetrahymena thermophila (strain SB210)</name>
    <dbReference type="NCBI Taxonomy" id="312017"/>
    <lineage>
        <taxon>Eukaryota</taxon>
        <taxon>Sar</taxon>
        <taxon>Alveolata</taxon>
        <taxon>Ciliophora</taxon>
        <taxon>Intramacronucleata</taxon>
        <taxon>Oligohymenophorea</taxon>
        <taxon>Hymenostomatida</taxon>
        <taxon>Tetrahymenina</taxon>
        <taxon>Tetrahymenidae</taxon>
        <taxon>Tetrahymena</taxon>
    </lineage>
</organism>
<keyword evidence="1" id="KW-0175">Coiled coil</keyword>
<evidence type="ECO:0000256" key="1">
    <source>
        <dbReference type="SAM" id="Coils"/>
    </source>
</evidence>
<gene>
    <name evidence="2" type="ORF">TTHERM_00013030</name>
</gene>
<dbReference type="OrthoDB" id="8954335at2759"/>
<evidence type="ECO:0000313" key="2">
    <source>
        <dbReference type="EMBL" id="EAR88038.2"/>
    </source>
</evidence>